<gene>
    <name evidence="1" type="ORF">PGQ11_006179</name>
</gene>
<comment type="caution">
    <text evidence="1">The sequence shown here is derived from an EMBL/GenBank/DDBJ whole genome shotgun (WGS) entry which is preliminary data.</text>
</comment>
<evidence type="ECO:0000313" key="1">
    <source>
        <dbReference type="EMBL" id="KAK8867601.1"/>
    </source>
</evidence>
<protein>
    <submittedName>
        <fullName evidence="1">Ankyrin repeat-containing domain protein</fullName>
    </submittedName>
</protein>
<dbReference type="EMBL" id="JAPCWZ010000004">
    <property type="protein sequence ID" value="KAK8867601.1"/>
    <property type="molecule type" value="Genomic_DNA"/>
</dbReference>
<organism evidence="1 2">
    <name type="scientific">Apiospora arundinis</name>
    <dbReference type="NCBI Taxonomy" id="335852"/>
    <lineage>
        <taxon>Eukaryota</taxon>
        <taxon>Fungi</taxon>
        <taxon>Dikarya</taxon>
        <taxon>Ascomycota</taxon>
        <taxon>Pezizomycotina</taxon>
        <taxon>Sordariomycetes</taxon>
        <taxon>Xylariomycetidae</taxon>
        <taxon>Amphisphaeriales</taxon>
        <taxon>Apiosporaceae</taxon>
        <taxon>Apiospora</taxon>
    </lineage>
</organism>
<keyword evidence="2" id="KW-1185">Reference proteome</keyword>
<dbReference type="Proteomes" id="UP001390339">
    <property type="component" value="Unassembled WGS sequence"/>
</dbReference>
<sequence>MGGVQVLVSEERDATTSGMAEVLGAVASGFSIAQLAGAIIKTGFRIKNLLDEIQEVPEDLRRHLGQIQILAPLLAEIDHGPSISNSALTAAAEQCRQAAEELGTLAADLSRHVESSKGLNRRFRALQATLQKNTISRYEKRMEGAIQMLMLALQLTSLCRQNDLIRLQQSQPGIIAAEVVGSLAIARGEDDLSKCNTPVGVDNTLTCKGRRGTGLRDRAVLKHMSSFQPTTTIGVEWLTGSVEIQTFGHATTDNQGQSSEDDYAWCRFRVRFPRWLSEKALDTFLYQESQSWKQILTPYSVRKIDSALGHRLRDIADRDDLRELVRLLQSGEIALRDHFIEVHDGITPTGKRIENGTRREASLFSVVIGSKGWKICNYLEEKGVPPVIHELALDNWRTSDANSYHRRLLLQKLDDQTFLQWDSLGSFIGSIEDFTVLRQAIWPDAVFLDDSFAVSRIKIASGMMIGSFNFSSLSFDVLSDVSIQRERVRHFLFYKGTVRCDNACSFELDTLSMRFGSAIGLTTFRRDYSDRRLWIELWLEVMRAGLSGDSMHAGLGEIDDIMDGRHCPPWLNGLLTGVREGALRGPLAKDSSYRRYKEFEAAINEAIQEYLSMVQTCGADLMSLAGSGKPPRGRLSGIEWISNPFIETEEITMYCTGISYGPNAEDWRFWMADDTESFAGDFWELVDPRPLLMPGGWVEEDTGV</sequence>
<reference evidence="1 2" key="1">
    <citation type="journal article" date="2024" name="IMA Fungus">
        <title>Apiospora arundinis, a panoply of carbohydrate-active enzymes and secondary metabolites.</title>
        <authorList>
            <person name="Sorensen T."/>
            <person name="Petersen C."/>
            <person name="Muurmann A.T."/>
            <person name="Christiansen J.V."/>
            <person name="Brundto M.L."/>
            <person name="Overgaard C.K."/>
            <person name="Boysen A.T."/>
            <person name="Wollenberg R.D."/>
            <person name="Larsen T.O."/>
            <person name="Sorensen J.L."/>
            <person name="Nielsen K.L."/>
            <person name="Sondergaard T.E."/>
        </authorList>
    </citation>
    <scope>NUCLEOTIDE SEQUENCE [LARGE SCALE GENOMIC DNA]</scope>
    <source>
        <strain evidence="1 2">AAU 773</strain>
    </source>
</reference>
<evidence type="ECO:0000313" key="2">
    <source>
        <dbReference type="Proteomes" id="UP001390339"/>
    </source>
</evidence>
<accession>A0ABR2ISP9</accession>
<name>A0ABR2ISP9_9PEZI</name>
<proteinExistence type="predicted"/>